<comment type="caution">
    <text evidence="1">The sequence shown here is derived from an EMBL/GenBank/DDBJ whole genome shotgun (WGS) entry which is preliminary data.</text>
</comment>
<organism evidence="1 2">
    <name type="scientific">Neodrepanis coruscans</name>
    <name type="common">wattled asity</name>
    <dbReference type="NCBI Taxonomy" id="254563"/>
    <lineage>
        <taxon>Eukaryota</taxon>
        <taxon>Metazoa</taxon>
        <taxon>Chordata</taxon>
        <taxon>Craniata</taxon>
        <taxon>Vertebrata</taxon>
        <taxon>Euteleostomi</taxon>
        <taxon>Archelosauria</taxon>
        <taxon>Archosauria</taxon>
        <taxon>Dinosauria</taxon>
        <taxon>Saurischia</taxon>
        <taxon>Theropoda</taxon>
        <taxon>Coelurosauria</taxon>
        <taxon>Aves</taxon>
        <taxon>Neognathae</taxon>
        <taxon>Neoaves</taxon>
        <taxon>Telluraves</taxon>
        <taxon>Australaves</taxon>
        <taxon>Passeriformes</taxon>
        <taxon>Philepittidae</taxon>
        <taxon>Neodrepanis</taxon>
    </lineage>
</organism>
<gene>
    <name evidence="1" type="primary">Smarcal1</name>
    <name evidence="1" type="ORF">NEOCOR_R09663</name>
</gene>
<evidence type="ECO:0000313" key="1">
    <source>
        <dbReference type="EMBL" id="NXS08313.1"/>
    </source>
</evidence>
<dbReference type="OrthoDB" id="2801544at2759"/>
<name>A0A7L2RJG2_9PASS</name>
<sequence>ISFLFLQAFHRWLPSLSPGSTNVIVNSKDNLTRSLIHIISFDLLSKMDKELKSRFQVVIVVSGT</sequence>
<accession>A0A7L2RJG2</accession>
<keyword evidence="2" id="KW-1185">Reference proteome</keyword>
<protein>
    <submittedName>
        <fullName evidence="1">SMAL1 protein</fullName>
    </submittedName>
</protein>
<dbReference type="Proteomes" id="UP000560066">
    <property type="component" value="Unassembled WGS sequence"/>
</dbReference>
<reference evidence="1 2" key="1">
    <citation type="submission" date="2019-09" db="EMBL/GenBank/DDBJ databases">
        <title>Bird 10,000 Genomes (B10K) Project - Family phase.</title>
        <authorList>
            <person name="Zhang G."/>
        </authorList>
    </citation>
    <scope>NUCLEOTIDE SEQUENCE [LARGE SCALE GENOMIC DNA]</scope>
    <source>
        <strain evidence="1">B10K-DU-002-79</strain>
    </source>
</reference>
<dbReference type="EMBL" id="VYZS01037251">
    <property type="protein sequence ID" value="NXS08313.1"/>
    <property type="molecule type" value="Genomic_DNA"/>
</dbReference>
<evidence type="ECO:0000313" key="2">
    <source>
        <dbReference type="Proteomes" id="UP000560066"/>
    </source>
</evidence>
<dbReference type="AlphaFoldDB" id="A0A7L2RJG2"/>
<proteinExistence type="predicted"/>
<feature type="non-terminal residue" evidence="1">
    <location>
        <position position="64"/>
    </location>
</feature>
<feature type="non-terminal residue" evidence="1">
    <location>
        <position position="1"/>
    </location>
</feature>